<proteinExistence type="inferred from homology"/>
<dbReference type="InterPro" id="IPR010359">
    <property type="entry name" value="IrrE_HExxH"/>
</dbReference>
<dbReference type="PROSITE" id="PS50943">
    <property type="entry name" value="HTH_CROC1"/>
    <property type="match status" value="1"/>
</dbReference>
<evidence type="ECO:0000259" key="2">
    <source>
        <dbReference type="PROSITE" id="PS50943"/>
    </source>
</evidence>
<dbReference type="SUPFAM" id="SSF47413">
    <property type="entry name" value="lambda repressor-like DNA-binding domains"/>
    <property type="match status" value="1"/>
</dbReference>
<evidence type="ECO:0000313" key="4">
    <source>
        <dbReference type="Proteomes" id="UP000617979"/>
    </source>
</evidence>
<dbReference type="PANTHER" id="PTHR43236:SF1">
    <property type="entry name" value="BLL7220 PROTEIN"/>
    <property type="match status" value="1"/>
</dbReference>
<dbReference type="InterPro" id="IPR052345">
    <property type="entry name" value="Rad_response_metalloprotease"/>
</dbReference>
<evidence type="ECO:0000313" key="3">
    <source>
        <dbReference type="EMBL" id="GGA47047.1"/>
    </source>
</evidence>
<feature type="domain" description="HTH cro/C1-type" evidence="2">
    <location>
        <begin position="15"/>
        <end position="69"/>
    </location>
</feature>
<dbReference type="PANTHER" id="PTHR43236">
    <property type="entry name" value="ANTITOXIN HIGA1"/>
    <property type="match status" value="1"/>
</dbReference>
<dbReference type="Gene3D" id="1.10.260.40">
    <property type="entry name" value="lambda repressor-like DNA-binding domains"/>
    <property type="match status" value="1"/>
</dbReference>
<evidence type="ECO:0000256" key="1">
    <source>
        <dbReference type="ARBA" id="ARBA00007227"/>
    </source>
</evidence>
<dbReference type="Proteomes" id="UP000617979">
    <property type="component" value="Unassembled WGS sequence"/>
</dbReference>
<accession>A0ABQ1GN39</accession>
<name>A0ABQ1GN39_9BACL</name>
<dbReference type="InterPro" id="IPR001387">
    <property type="entry name" value="Cro/C1-type_HTH"/>
</dbReference>
<dbReference type="InterPro" id="IPR010982">
    <property type="entry name" value="Lambda_DNA-bd_dom_sf"/>
</dbReference>
<dbReference type="EMBL" id="BMEX01000005">
    <property type="protein sequence ID" value="GGA47047.1"/>
    <property type="molecule type" value="Genomic_DNA"/>
</dbReference>
<dbReference type="Pfam" id="PF06114">
    <property type="entry name" value="Peptidase_M78"/>
    <property type="match status" value="1"/>
</dbReference>
<dbReference type="Gene3D" id="1.10.10.2910">
    <property type="match status" value="1"/>
</dbReference>
<dbReference type="CDD" id="cd00093">
    <property type="entry name" value="HTH_XRE"/>
    <property type="match status" value="1"/>
</dbReference>
<protein>
    <submittedName>
        <fullName evidence="3">Transcriptional regulator</fullName>
    </submittedName>
</protein>
<comment type="caution">
    <text evidence="3">The sequence shown here is derived from an EMBL/GenBank/DDBJ whole genome shotgun (WGS) entry which is preliminary data.</text>
</comment>
<dbReference type="SMART" id="SM00530">
    <property type="entry name" value="HTH_XRE"/>
    <property type="match status" value="1"/>
</dbReference>
<organism evidence="3 4">
    <name type="scientific">Kroppenstedtia guangzhouensis</name>
    <dbReference type="NCBI Taxonomy" id="1274356"/>
    <lineage>
        <taxon>Bacteria</taxon>
        <taxon>Bacillati</taxon>
        <taxon>Bacillota</taxon>
        <taxon>Bacilli</taxon>
        <taxon>Bacillales</taxon>
        <taxon>Thermoactinomycetaceae</taxon>
        <taxon>Kroppenstedtia</taxon>
    </lineage>
</organism>
<reference evidence="4" key="1">
    <citation type="journal article" date="2019" name="Int. J. Syst. Evol. Microbiol.">
        <title>The Global Catalogue of Microorganisms (GCM) 10K type strain sequencing project: providing services to taxonomists for standard genome sequencing and annotation.</title>
        <authorList>
            <consortium name="The Broad Institute Genomics Platform"/>
            <consortium name="The Broad Institute Genome Sequencing Center for Infectious Disease"/>
            <person name="Wu L."/>
            <person name="Ma J."/>
        </authorList>
    </citation>
    <scope>NUCLEOTIDE SEQUENCE [LARGE SCALE GENOMIC DNA]</scope>
    <source>
        <strain evidence="4">CGMCC 1.12404</strain>
    </source>
</reference>
<comment type="similarity">
    <text evidence="1">Belongs to the short-chain fatty acyl-CoA assimilation regulator (ScfR) family.</text>
</comment>
<keyword evidence="4" id="KW-1185">Reference proteome</keyword>
<sequence>MVLNDLRRNFIPERLREGREARGLTIQELSERVGVSHQSISKYENGKAVPSGMVFQKLLFTLNLPIHFFYKPIHRGIEDSVVFFRSKAATTSRSKKLHEIKINWLQDISVELEKILDFPKVLIPKINTSPIYFPTDMDDIDELAVEVRRSWGLGNGPISNVLLLVEKKGVIAARADFNDQKVDACSVWRDDQRPFILLGTEKSSVRSRFDVAHELGHLVLHSNLKRNEFEKNMKLIESEADRFASAFLMPVESFSSEFVSTSLEYLINLKKRWKVSIQAMAYRARDLDIISEFQYRNIMRKIGQNNWRKHEPLDEQFELEQPTVLKQAIKALIKHNVINKSDIERYLGLTKGELEIYANLETGTLSDKIVSDQNIIRFRHRKKMGM</sequence>
<dbReference type="Pfam" id="PF01381">
    <property type="entry name" value="HTH_3"/>
    <property type="match status" value="1"/>
</dbReference>
<gene>
    <name evidence="3" type="ORF">GCM10007416_20290</name>
</gene>